<dbReference type="PANTHER" id="PTHR30616:SF2">
    <property type="entry name" value="PURINE NUCLEOSIDE PHOSPHORYLASE LACC1"/>
    <property type="match status" value="1"/>
</dbReference>
<evidence type="ECO:0000256" key="9">
    <source>
        <dbReference type="ARBA" id="ARBA00049893"/>
    </source>
</evidence>
<dbReference type="InterPro" id="IPR003730">
    <property type="entry name" value="Cu_polyphenol_OxRdtase"/>
</dbReference>
<evidence type="ECO:0000256" key="4">
    <source>
        <dbReference type="ARBA" id="ARBA00022723"/>
    </source>
</evidence>
<sequence>MYKSSEYPFLYHFSLFDSFSASLSAGVTGRKGGISNAPYDSFNTALHCGDETEAVIENRKRLCEALHIDFSAYTCSEQIHGSESAAVAESQKGAGCRDYGSTIKGTDALMTDRKGILLNIHLADCVPLIFYDWKKQTGALVHAGWKGTAAGIAGKTVRAMREAFGSSPESILAAIGPSIGPCCFEIGSDTADKIESGFNYSTDVISREENGIHADLWKANEEQLLEAGLKQHNIESAGICTSCHNDEFYSYRAEGGLTGRFSAYLLLK</sequence>
<reference evidence="11 12" key="1">
    <citation type="submission" date="2020-08" db="EMBL/GenBank/DDBJ databases">
        <title>Genomic Encyclopedia of Type Strains, Phase IV (KMG-IV): sequencing the most valuable type-strain genomes for metagenomic binning, comparative biology and taxonomic classification.</title>
        <authorList>
            <person name="Goeker M."/>
        </authorList>
    </citation>
    <scope>NUCLEOTIDE SEQUENCE [LARGE SCALE GENOMIC DNA]</scope>
    <source>
        <strain evidence="11 12">DSM 2461</strain>
    </source>
</reference>
<keyword evidence="5" id="KW-0378">Hydrolase</keyword>
<comment type="catalytic activity">
    <reaction evidence="9">
        <text>S-methyl-5'-thioadenosine + phosphate = 5-(methylsulfanyl)-alpha-D-ribose 1-phosphate + adenine</text>
        <dbReference type="Rhea" id="RHEA:11852"/>
        <dbReference type="ChEBI" id="CHEBI:16708"/>
        <dbReference type="ChEBI" id="CHEBI:17509"/>
        <dbReference type="ChEBI" id="CHEBI:43474"/>
        <dbReference type="ChEBI" id="CHEBI:58533"/>
        <dbReference type="EC" id="2.4.2.28"/>
    </reaction>
    <physiologicalReaction direction="left-to-right" evidence="9">
        <dbReference type="Rhea" id="RHEA:11853"/>
    </physiologicalReaction>
</comment>
<dbReference type="RefSeq" id="WP_184747074.1">
    <property type="nucleotide sequence ID" value="NZ_JACHGJ010000004.1"/>
</dbReference>
<organism evidence="11 12">
    <name type="scientific">Spirochaeta isovalerica</name>
    <dbReference type="NCBI Taxonomy" id="150"/>
    <lineage>
        <taxon>Bacteria</taxon>
        <taxon>Pseudomonadati</taxon>
        <taxon>Spirochaetota</taxon>
        <taxon>Spirochaetia</taxon>
        <taxon>Spirochaetales</taxon>
        <taxon>Spirochaetaceae</taxon>
        <taxon>Spirochaeta</taxon>
    </lineage>
</organism>
<dbReference type="NCBIfam" id="TIGR00726">
    <property type="entry name" value="peptidoglycan editing factor PgeF"/>
    <property type="match status" value="1"/>
</dbReference>
<comment type="caution">
    <text evidence="11">The sequence shown here is derived from an EMBL/GenBank/DDBJ whole genome shotgun (WGS) entry which is preliminary data.</text>
</comment>
<dbReference type="GO" id="GO:0005507">
    <property type="term" value="F:copper ion binding"/>
    <property type="evidence" value="ECO:0007669"/>
    <property type="project" value="TreeGrafter"/>
</dbReference>
<dbReference type="PANTHER" id="PTHR30616">
    <property type="entry name" value="UNCHARACTERIZED PROTEIN YFIH"/>
    <property type="match status" value="1"/>
</dbReference>
<keyword evidence="4" id="KW-0479">Metal-binding</keyword>
<keyword evidence="6" id="KW-0862">Zinc</keyword>
<evidence type="ECO:0000256" key="6">
    <source>
        <dbReference type="ARBA" id="ARBA00022833"/>
    </source>
</evidence>
<dbReference type="AlphaFoldDB" id="A0A841RA77"/>
<evidence type="ECO:0000256" key="2">
    <source>
        <dbReference type="ARBA" id="ARBA00007353"/>
    </source>
</evidence>
<evidence type="ECO:0000256" key="7">
    <source>
        <dbReference type="ARBA" id="ARBA00047989"/>
    </source>
</evidence>
<comment type="catalytic activity">
    <reaction evidence="8">
        <text>adenosine + phosphate = alpha-D-ribose 1-phosphate + adenine</text>
        <dbReference type="Rhea" id="RHEA:27642"/>
        <dbReference type="ChEBI" id="CHEBI:16335"/>
        <dbReference type="ChEBI" id="CHEBI:16708"/>
        <dbReference type="ChEBI" id="CHEBI:43474"/>
        <dbReference type="ChEBI" id="CHEBI:57720"/>
        <dbReference type="EC" id="2.4.2.1"/>
    </reaction>
    <physiologicalReaction direction="left-to-right" evidence="8">
        <dbReference type="Rhea" id="RHEA:27643"/>
    </physiologicalReaction>
</comment>
<dbReference type="EMBL" id="JACHGJ010000004">
    <property type="protein sequence ID" value="MBB6480815.1"/>
    <property type="molecule type" value="Genomic_DNA"/>
</dbReference>
<gene>
    <name evidence="11" type="ORF">HNR50_002488</name>
</gene>
<dbReference type="InterPro" id="IPR038371">
    <property type="entry name" value="Cu_polyphenol_OxRdtase_sf"/>
</dbReference>
<comment type="catalytic activity">
    <reaction evidence="7">
        <text>adenosine + H2O + H(+) = inosine + NH4(+)</text>
        <dbReference type="Rhea" id="RHEA:24408"/>
        <dbReference type="ChEBI" id="CHEBI:15377"/>
        <dbReference type="ChEBI" id="CHEBI:15378"/>
        <dbReference type="ChEBI" id="CHEBI:16335"/>
        <dbReference type="ChEBI" id="CHEBI:17596"/>
        <dbReference type="ChEBI" id="CHEBI:28938"/>
        <dbReference type="EC" id="3.5.4.4"/>
    </reaction>
    <physiologicalReaction direction="left-to-right" evidence="7">
        <dbReference type="Rhea" id="RHEA:24409"/>
    </physiologicalReaction>
</comment>
<evidence type="ECO:0000313" key="12">
    <source>
        <dbReference type="Proteomes" id="UP000587760"/>
    </source>
</evidence>
<evidence type="ECO:0000256" key="3">
    <source>
        <dbReference type="ARBA" id="ARBA00022679"/>
    </source>
</evidence>
<evidence type="ECO:0000313" key="11">
    <source>
        <dbReference type="EMBL" id="MBB6480815.1"/>
    </source>
</evidence>
<evidence type="ECO:0000256" key="5">
    <source>
        <dbReference type="ARBA" id="ARBA00022801"/>
    </source>
</evidence>
<keyword evidence="12" id="KW-1185">Reference proteome</keyword>
<keyword evidence="3" id="KW-0808">Transferase</keyword>
<dbReference type="SUPFAM" id="SSF64438">
    <property type="entry name" value="CNF1/YfiH-like putative cysteine hydrolases"/>
    <property type="match status" value="1"/>
</dbReference>
<dbReference type="Proteomes" id="UP000587760">
    <property type="component" value="Unassembled WGS sequence"/>
</dbReference>
<name>A0A841RA77_9SPIO</name>
<dbReference type="InterPro" id="IPR011324">
    <property type="entry name" value="Cytotoxic_necrot_fac-like_cat"/>
</dbReference>
<accession>A0A841RA77</accession>
<evidence type="ECO:0000256" key="10">
    <source>
        <dbReference type="RuleBase" id="RU361274"/>
    </source>
</evidence>
<comment type="similarity">
    <text evidence="2 10">Belongs to the purine nucleoside phosphorylase YfiH/LACC1 family.</text>
</comment>
<dbReference type="GO" id="GO:0016787">
    <property type="term" value="F:hydrolase activity"/>
    <property type="evidence" value="ECO:0007669"/>
    <property type="project" value="UniProtKB-KW"/>
</dbReference>
<dbReference type="Pfam" id="PF02578">
    <property type="entry name" value="Cu-oxidase_4"/>
    <property type="match status" value="1"/>
</dbReference>
<evidence type="ECO:0000256" key="8">
    <source>
        <dbReference type="ARBA" id="ARBA00048968"/>
    </source>
</evidence>
<proteinExistence type="inferred from homology"/>
<dbReference type="CDD" id="cd16833">
    <property type="entry name" value="YfiH"/>
    <property type="match status" value="1"/>
</dbReference>
<dbReference type="GO" id="GO:0017061">
    <property type="term" value="F:S-methyl-5-thioadenosine phosphorylase activity"/>
    <property type="evidence" value="ECO:0007669"/>
    <property type="project" value="UniProtKB-EC"/>
</dbReference>
<comment type="catalytic activity">
    <reaction evidence="1">
        <text>inosine + phosphate = alpha-D-ribose 1-phosphate + hypoxanthine</text>
        <dbReference type="Rhea" id="RHEA:27646"/>
        <dbReference type="ChEBI" id="CHEBI:17368"/>
        <dbReference type="ChEBI" id="CHEBI:17596"/>
        <dbReference type="ChEBI" id="CHEBI:43474"/>
        <dbReference type="ChEBI" id="CHEBI:57720"/>
        <dbReference type="EC" id="2.4.2.1"/>
    </reaction>
    <physiologicalReaction direction="left-to-right" evidence="1">
        <dbReference type="Rhea" id="RHEA:27647"/>
    </physiologicalReaction>
</comment>
<protein>
    <recommendedName>
        <fullName evidence="10">Purine nucleoside phosphorylase</fullName>
    </recommendedName>
</protein>
<evidence type="ECO:0000256" key="1">
    <source>
        <dbReference type="ARBA" id="ARBA00000553"/>
    </source>
</evidence>
<dbReference type="Gene3D" id="3.60.140.10">
    <property type="entry name" value="CNF1/YfiH-like putative cysteine hydrolases"/>
    <property type="match status" value="1"/>
</dbReference>